<name>A0A4U8SZW6_9HELI</name>
<dbReference type="GO" id="GO:0006935">
    <property type="term" value="P:chemotaxis"/>
    <property type="evidence" value="ECO:0007669"/>
    <property type="project" value="UniProtKB-KW"/>
</dbReference>
<keyword evidence="1" id="KW-0145">Chemotaxis</keyword>
<proteinExistence type="predicted"/>
<dbReference type="InterPro" id="IPR028051">
    <property type="entry name" value="CheX-like_dom"/>
</dbReference>
<dbReference type="SUPFAM" id="SSF103039">
    <property type="entry name" value="CheC-like"/>
    <property type="match status" value="1"/>
</dbReference>
<dbReference type="Pfam" id="PF13690">
    <property type="entry name" value="CheX"/>
    <property type="match status" value="1"/>
</dbReference>
<comment type="caution">
    <text evidence="3">The sequence shown here is derived from an EMBL/GenBank/DDBJ whole genome shotgun (WGS) entry which is preliminary data.</text>
</comment>
<dbReference type="Proteomes" id="UP000029921">
    <property type="component" value="Unassembled WGS sequence"/>
</dbReference>
<gene>
    <name evidence="3" type="ORF">LS74_007520</name>
</gene>
<dbReference type="InterPro" id="IPR028976">
    <property type="entry name" value="CheC-like_sf"/>
</dbReference>
<evidence type="ECO:0000256" key="1">
    <source>
        <dbReference type="ARBA" id="ARBA00022500"/>
    </source>
</evidence>
<evidence type="ECO:0000259" key="2">
    <source>
        <dbReference type="Pfam" id="PF13690"/>
    </source>
</evidence>
<sequence>MDIIHNSFFDVVQKSISKTPHDSIMPLKRGYLSRISMVGTHNDVFLLFNKAFLLIFCVEFLGEENPSEQALEDMAKELANLVVGRAKVMTQELGKHFNISTPEYLGHRLIKNYDHGLHFRLKQGRCSIYMRSALSVYK</sequence>
<reference evidence="3 4" key="1">
    <citation type="journal article" date="2014" name="Genome Announc.">
        <title>Draft genome sequences of eight enterohepatic helicobacter species isolated from both laboratory and wild rodents.</title>
        <authorList>
            <person name="Sheh A."/>
            <person name="Shen Z."/>
            <person name="Fox J.G."/>
        </authorList>
    </citation>
    <scope>NUCLEOTIDE SEQUENCE [LARGE SCALE GENOMIC DNA]</scope>
    <source>
        <strain evidence="3 4">MIT 96-1001</strain>
    </source>
</reference>
<organism evidence="3 4">
    <name type="scientific">Helicobacter magdeburgensis</name>
    <dbReference type="NCBI Taxonomy" id="471858"/>
    <lineage>
        <taxon>Bacteria</taxon>
        <taxon>Pseudomonadati</taxon>
        <taxon>Campylobacterota</taxon>
        <taxon>Epsilonproteobacteria</taxon>
        <taxon>Campylobacterales</taxon>
        <taxon>Helicobacteraceae</taxon>
        <taxon>Helicobacter</taxon>
    </lineage>
</organism>
<dbReference type="AlphaFoldDB" id="A0A4U8SZW6"/>
<dbReference type="RefSeq" id="WP_034589118.1">
    <property type="nucleotide sequence ID" value="NZ_JRPE02000010.1"/>
</dbReference>
<feature type="domain" description="Chemotaxis phosphatase CheX-like" evidence="2">
    <location>
        <begin position="43"/>
        <end position="107"/>
    </location>
</feature>
<protein>
    <submittedName>
        <fullName evidence="3">Chemotaxis protein CheX</fullName>
    </submittedName>
</protein>
<dbReference type="EMBL" id="JRPE02000010">
    <property type="protein sequence ID" value="TLD91807.1"/>
    <property type="molecule type" value="Genomic_DNA"/>
</dbReference>
<dbReference type="Gene3D" id="3.40.1550.10">
    <property type="entry name" value="CheC-like"/>
    <property type="match status" value="1"/>
</dbReference>
<evidence type="ECO:0000313" key="3">
    <source>
        <dbReference type="EMBL" id="TLD91807.1"/>
    </source>
</evidence>
<keyword evidence="4" id="KW-1185">Reference proteome</keyword>
<evidence type="ECO:0000313" key="4">
    <source>
        <dbReference type="Proteomes" id="UP000029921"/>
    </source>
</evidence>
<accession>A0A4U8SZW6</accession>